<dbReference type="Gene3D" id="3.20.20.100">
    <property type="entry name" value="NADP-dependent oxidoreductase domain"/>
    <property type="match status" value="1"/>
</dbReference>
<dbReference type="SUPFAM" id="SSF51430">
    <property type="entry name" value="NAD(P)-linked oxidoreductase"/>
    <property type="match status" value="1"/>
</dbReference>
<reference evidence="3 4" key="1">
    <citation type="journal article" date="2018" name="New Phytol.">
        <title>Phylogenomics of Endogonaceae and evolution of mycorrhizas within Mucoromycota.</title>
        <authorList>
            <person name="Chang Y."/>
            <person name="Desiro A."/>
            <person name="Na H."/>
            <person name="Sandor L."/>
            <person name="Lipzen A."/>
            <person name="Clum A."/>
            <person name="Barry K."/>
            <person name="Grigoriev I.V."/>
            <person name="Martin F.M."/>
            <person name="Stajich J.E."/>
            <person name="Smith M.E."/>
            <person name="Bonito G."/>
            <person name="Spatafora J.W."/>
        </authorList>
    </citation>
    <scope>NUCLEOTIDE SEQUENCE [LARGE SCALE GENOMIC DNA]</scope>
    <source>
        <strain evidence="3 4">GMNB39</strain>
    </source>
</reference>
<dbReference type="PROSITE" id="PS00062">
    <property type="entry name" value="ALDOKETO_REDUCTASE_2"/>
    <property type="match status" value="1"/>
</dbReference>
<name>A0A433DE10_9FUNG</name>
<feature type="domain" description="NADP-dependent oxidoreductase" evidence="2">
    <location>
        <begin position="83"/>
        <end position="403"/>
    </location>
</feature>
<dbReference type="PANTHER" id="PTHR43625">
    <property type="entry name" value="AFLATOXIN B1 ALDEHYDE REDUCTASE"/>
    <property type="match status" value="1"/>
</dbReference>
<dbReference type="InterPro" id="IPR018170">
    <property type="entry name" value="Aldo/ket_reductase_CS"/>
</dbReference>
<dbReference type="AlphaFoldDB" id="A0A433DE10"/>
<dbReference type="InterPro" id="IPR036812">
    <property type="entry name" value="NAD(P)_OxRdtase_dom_sf"/>
</dbReference>
<protein>
    <submittedName>
        <fullName evidence="3">NADP-dependent oxidoreductase domain-containing protein</fullName>
    </submittedName>
</protein>
<dbReference type="PRINTS" id="PR00069">
    <property type="entry name" value="ALDKETRDTASE"/>
</dbReference>
<dbReference type="InterPro" id="IPR020471">
    <property type="entry name" value="AKR"/>
</dbReference>
<dbReference type="Proteomes" id="UP000268093">
    <property type="component" value="Unassembled WGS sequence"/>
</dbReference>
<keyword evidence="4" id="KW-1185">Reference proteome</keyword>
<evidence type="ECO:0000259" key="2">
    <source>
        <dbReference type="Pfam" id="PF00248"/>
    </source>
</evidence>
<dbReference type="Pfam" id="PF00248">
    <property type="entry name" value="Aldo_ket_red"/>
    <property type="match status" value="1"/>
</dbReference>
<dbReference type="InterPro" id="IPR023210">
    <property type="entry name" value="NADP_OxRdtase_dom"/>
</dbReference>
<proteinExistence type="predicted"/>
<evidence type="ECO:0000313" key="4">
    <source>
        <dbReference type="Proteomes" id="UP000268093"/>
    </source>
</evidence>
<dbReference type="GO" id="GO:0005737">
    <property type="term" value="C:cytoplasm"/>
    <property type="evidence" value="ECO:0007669"/>
    <property type="project" value="TreeGrafter"/>
</dbReference>
<dbReference type="CDD" id="cd19093">
    <property type="entry name" value="AKR_AtPLR-like"/>
    <property type="match status" value="1"/>
</dbReference>
<comment type="caution">
    <text evidence="3">The sequence shown here is derived from an EMBL/GenBank/DDBJ whole genome shotgun (WGS) entry which is preliminary data.</text>
</comment>
<dbReference type="GO" id="GO:0016491">
    <property type="term" value="F:oxidoreductase activity"/>
    <property type="evidence" value="ECO:0007669"/>
    <property type="project" value="UniProtKB-KW"/>
</dbReference>
<dbReference type="EMBL" id="RBNI01002625">
    <property type="protein sequence ID" value="RUP49083.1"/>
    <property type="molecule type" value="Genomic_DNA"/>
</dbReference>
<dbReference type="OrthoDB" id="37537at2759"/>
<dbReference type="InterPro" id="IPR050791">
    <property type="entry name" value="Aldo-Keto_reductase"/>
</dbReference>
<accession>A0A433DE10</accession>
<organism evidence="3 4">
    <name type="scientific">Jimgerdemannia flammicorona</name>
    <dbReference type="NCBI Taxonomy" id="994334"/>
    <lineage>
        <taxon>Eukaryota</taxon>
        <taxon>Fungi</taxon>
        <taxon>Fungi incertae sedis</taxon>
        <taxon>Mucoromycota</taxon>
        <taxon>Mucoromycotina</taxon>
        <taxon>Endogonomycetes</taxon>
        <taxon>Endogonales</taxon>
        <taxon>Endogonaceae</taxon>
        <taxon>Jimgerdemannia</taxon>
    </lineage>
</organism>
<keyword evidence="1" id="KW-0560">Oxidoreductase</keyword>
<dbReference type="PANTHER" id="PTHR43625:SF5">
    <property type="entry name" value="PYRIDOXAL REDUCTASE, CHLOROPLASTIC"/>
    <property type="match status" value="1"/>
</dbReference>
<gene>
    <name evidence="3" type="ORF">BC936DRAFT_143325</name>
</gene>
<evidence type="ECO:0000256" key="1">
    <source>
        <dbReference type="ARBA" id="ARBA00023002"/>
    </source>
</evidence>
<sequence length="416" mass="45552">MMTSACYTDSIAIVYNLLSPFSNRMILSALKTSSRPFPYITIRLISLQSTAHNMSSYTTAVSAPTIPTADTKISLGGKIDVPPLALGCWSWGDQSIWGWTPDADADAKSAFDTSIDHGITFFDTAEVYGKGESERAIARYRNARSDDEKGKLIIASKFASWPTKLWYPSSLLNALNDSLKRLEMRQLDLYQIHGPVHFTRSIETIGTLDLSAGYCLFVVCQTVLHLTPPDCSLADALADAVDAGLTRTVGVSNYSLAEVKRMHAALQKRGIQLASNQIEYSLLRRLPETSGVIKGCHELGVSVLAYSPLAMGRLTGKYSAANPPPKGRHFSNYDMTQIEPLLQAMRGIAESRGKSVSAVALNWVICKGAIPLAGAKNAKQAEQNSQAVGWRLTEEEIVELEKHSMEGSNSWYWQHA</sequence>
<evidence type="ECO:0000313" key="3">
    <source>
        <dbReference type="EMBL" id="RUP49083.1"/>
    </source>
</evidence>